<accession>A0A9X2UNQ1</accession>
<dbReference type="InterPro" id="IPR038257">
    <property type="entry name" value="CRISPR-assoc_Cas3_HD_sf"/>
</dbReference>
<organism evidence="11 12">
    <name type="scientific">Salinibacter ruber</name>
    <dbReference type="NCBI Taxonomy" id="146919"/>
    <lineage>
        <taxon>Bacteria</taxon>
        <taxon>Pseudomonadati</taxon>
        <taxon>Rhodothermota</taxon>
        <taxon>Rhodothermia</taxon>
        <taxon>Rhodothermales</taxon>
        <taxon>Salinibacteraceae</taxon>
        <taxon>Salinibacter</taxon>
    </lineage>
</organism>
<dbReference type="SUPFAM" id="SSF109604">
    <property type="entry name" value="HD-domain/PDEase-like"/>
    <property type="match status" value="1"/>
</dbReference>
<feature type="domain" description="Helicase ATP-binding" evidence="9">
    <location>
        <begin position="218"/>
        <end position="395"/>
    </location>
</feature>
<dbReference type="GO" id="GO:0051607">
    <property type="term" value="P:defense response to virus"/>
    <property type="evidence" value="ECO:0007669"/>
    <property type="project" value="UniProtKB-KW"/>
</dbReference>
<evidence type="ECO:0000256" key="4">
    <source>
        <dbReference type="ARBA" id="ARBA00022741"/>
    </source>
</evidence>
<evidence type="ECO:0000259" key="10">
    <source>
        <dbReference type="PROSITE" id="PS51643"/>
    </source>
</evidence>
<dbReference type="GO" id="GO:0004519">
    <property type="term" value="F:endonuclease activity"/>
    <property type="evidence" value="ECO:0007669"/>
    <property type="project" value="UniProtKB-KW"/>
</dbReference>
<dbReference type="PROSITE" id="PS51643">
    <property type="entry name" value="HD_CAS3"/>
    <property type="match status" value="1"/>
</dbReference>
<dbReference type="PROSITE" id="PS51192">
    <property type="entry name" value="HELICASE_ATP_BIND_1"/>
    <property type="match status" value="1"/>
</dbReference>
<keyword evidence="11" id="KW-0255">Endonuclease</keyword>
<dbReference type="EC" id="3.6.4.-" evidence="11"/>
<protein>
    <submittedName>
        <fullName evidence="11">CRISPR-associated endonuclease/helicase Cas3</fullName>
        <ecNumber evidence="11">3.1.-.-</ecNumber>
        <ecNumber evidence="11">3.6.4.-</ecNumber>
    </submittedName>
</protein>
<evidence type="ECO:0000259" key="9">
    <source>
        <dbReference type="PROSITE" id="PS51192"/>
    </source>
</evidence>
<keyword evidence="4" id="KW-0547">Nucleotide-binding</keyword>
<evidence type="ECO:0000256" key="8">
    <source>
        <dbReference type="ARBA" id="ARBA00023118"/>
    </source>
</evidence>
<dbReference type="RefSeq" id="WP_259091307.1">
    <property type="nucleotide sequence ID" value="NZ_JANTZY010000031.1"/>
</dbReference>
<dbReference type="GO" id="GO:0005524">
    <property type="term" value="F:ATP binding"/>
    <property type="evidence" value="ECO:0007669"/>
    <property type="project" value="UniProtKB-KW"/>
</dbReference>
<dbReference type="SUPFAM" id="SSF52540">
    <property type="entry name" value="P-loop containing nucleoside triphosphate hydrolases"/>
    <property type="match status" value="1"/>
</dbReference>
<dbReference type="Gene3D" id="3.40.50.300">
    <property type="entry name" value="P-loop containing nucleotide triphosphate hydrolases"/>
    <property type="match status" value="2"/>
</dbReference>
<reference evidence="11" key="1">
    <citation type="submission" date="2022-08" db="EMBL/GenBank/DDBJ databases">
        <title>Genomic Encyclopedia of Type Strains, Phase V (KMG-V): Genome sequencing to study the core and pangenomes of soil and plant-associated prokaryotes.</title>
        <authorList>
            <person name="Whitman W."/>
        </authorList>
    </citation>
    <scope>NUCLEOTIDE SEQUENCE</scope>
    <source>
        <strain evidence="11">SP3012</strain>
    </source>
</reference>
<gene>
    <name evidence="11" type="ORF">GGQ01_003159</name>
</gene>
<evidence type="ECO:0000256" key="3">
    <source>
        <dbReference type="ARBA" id="ARBA00022723"/>
    </source>
</evidence>
<evidence type="ECO:0000256" key="1">
    <source>
        <dbReference type="ARBA" id="ARBA00006847"/>
    </source>
</evidence>
<keyword evidence="5 11" id="KW-0378">Hydrolase</keyword>
<name>A0A9X2UNQ1_9BACT</name>
<keyword evidence="8" id="KW-0051">Antiviral defense</keyword>
<keyword evidence="7" id="KW-0067">ATP-binding</keyword>
<dbReference type="CDD" id="cd17930">
    <property type="entry name" value="DEXHc_cas3"/>
    <property type="match status" value="1"/>
</dbReference>
<dbReference type="NCBIfam" id="TIGR01596">
    <property type="entry name" value="cas3_HD"/>
    <property type="match status" value="1"/>
</dbReference>
<dbReference type="EC" id="3.1.-.-" evidence="11"/>
<dbReference type="GO" id="GO:0003676">
    <property type="term" value="F:nucleic acid binding"/>
    <property type="evidence" value="ECO:0007669"/>
    <property type="project" value="InterPro"/>
</dbReference>
<dbReference type="InterPro" id="IPR027417">
    <property type="entry name" value="P-loop_NTPase"/>
</dbReference>
<dbReference type="GO" id="GO:0046872">
    <property type="term" value="F:metal ion binding"/>
    <property type="evidence" value="ECO:0007669"/>
    <property type="project" value="UniProtKB-KW"/>
</dbReference>
<keyword evidence="6" id="KW-0347">Helicase</keyword>
<dbReference type="InterPro" id="IPR014001">
    <property type="entry name" value="Helicase_ATP-bd"/>
</dbReference>
<evidence type="ECO:0000313" key="12">
    <source>
        <dbReference type="Proteomes" id="UP001155040"/>
    </source>
</evidence>
<comment type="similarity">
    <text evidence="2">In the central section; belongs to the CRISPR-associated helicase Cas3 family.</text>
</comment>
<dbReference type="CDD" id="cd09641">
    <property type="entry name" value="Cas3''_I"/>
    <property type="match status" value="1"/>
</dbReference>
<evidence type="ECO:0000256" key="2">
    <source>
        <dbReference type="ARBA" id="ARBA00009046"/>
    </source>
</evidence>
<dbReference type="Pfam" id="PF00270">
    <property type="entry name" value="DEAD"/>
    <property type="match status" value="1"/>
</dbReference>
<comment type="caution">
    <text evidence="11">The sequence shown here is derived from an EMBL/GenBank/DDBJ whole genome shotgun (WGS) entry which is preliminary data.</text>
</comment>
<dbReference type="GO" id="GO:0004386">
    <property type="term" value="F:helicase activity"/>
    <property type="evidence" value="ECO:0007669"/>
    <property type="project" value="UniProtKB-KW"/>
</dbReference>
<dbReference type="GO" id="GO:0016787">
    <property type="term" value="F:hydrolase activity"/>
    <property type="evidence" value="ECO:0007669"/>
    <property type="project" value="UniProtKB-KW"/>
</dbReference>
<dbReference type="InterPro" id="IPR011545">
    <property type="entry name" value="DEAD/DEAH_box_helicase_dom"/>
</dbReference>
<comment type="similarity">
    <text evidence="1">In the N-terminal section; belongs to the CRISPR-associated nuclease Cas3-HD family.</text>
</comment>
<dbReference type="InterPro" id="IPR006483">
    <property type="entry name" value="CRISPR-assoc_Cas3_HD"/>
</dbReference>
<dbReference type="Gene3D" id="1.10.3210.30">
    <property type="match status" value="1"/>
</dbReference>
<evidence type="ECO:0000256" key="6">
    <source>
        <dbReference type="ARBA" id="ARBA00022806"/>
    </source>
</evidence>
<keyword evidence="11" id="KW-0540">Nuclease</keyword>
<evidence type="ECO:0000313" key="11">
    <source>
        <dbReference type="EMBL" id="MCS4038069.1"/>
    </source>
</evidence>
<feature type="domain" description="HD Cas3-type" evidence="10">
    <location>
        <begin position="11"/>
        <end position="165"/>
    </location>
</feature>
<dbReference type="EMBL" id="JANUBF010000036">
    <property type="protein sequence ID" value="MCS4038069.1"/>
    <property type="molecule type" value="Genomic_DNA"/>
</dbReference>
<evidence type="ECO:0000256" key="5">
    <source>
        <dbReference type="ARBA" id="ARBA00022801"/>
    </source>
</evidence>
<proteinExistence type="inferred from homology"/>
<dbReference type="SMART" id="SM00487">
    <property type="entry name" value="DEXDc"/>
    <property type="match status" value="1"/>
</dbReference>
<dbReference type="InterPro" id="IPR054712">
    <property type="entry name" value="Cas3-like_dom"/>
</dbReference>
<evidence type="ECO:0000256" key="7">
    <source>
        <dbReference type="ARBA" id="ARBA00022840"/>
    </source>
</evidence>
<dbReference type="Proteomes" id="UP001155040">
    <property type="component" value="Unassembled WGS sequence"/>
</dbReference>
<sequence length="676" mass="75696">MPDYIARKDRETGEKQPYRDHIDGVARRAIQFAEPFGLEGWAELFANAHDTGKLPERWQEKVKQNEEPPPHAPIGAALLEDLCSDREITIPLGLAVYGHHSRLHDVALLPQKIEKADPDTGAVDLESTRLDRETLSGLSPLPSDGEETAFLLRMLFSACVDADRLDAEAFTEGPRKEYPSLEVLWERFEENQKRKMDPSAGPDTIDGLRNRIYRECLDAASWDPGYFSATIPTGGGKTRSLMGFALRHALEHGLDRIVVAVPYTSIIEQNAGVYKEIFGEEAVLEHHSLAELPSKRHEKSTENWDAPIIVTTTVQLFESLYASHSSKARKAHRLGRSVIVLDEMQSLPGHVLDPCRKVLSQLCQWGEGSVVCSTATNPQFELEGANRREIISDPEALAEDMQRVRYEHLGRITHEDLAARLDSHHQGLVVCNSITDAEKVVQHVSDAYLLTTRLCPIDRRRIIDEIKAKLEAEEAVKVVSTQLIEAGVDISFPVAYRAVGPVPSIIQTAGRCNREQERDIAVVYTFELQGETIPLGSYRVGTDVTANNLQHYDLTSTFVTSSYFEDLLGRVDTDEDRVLRKSGDLKFSDAADAMELIDGGVSCAIERDETASQLLQAIEVGEVTSSQWRELQKYLITLYENDVEAALEDGLARWLGEEEMLLRWEGEYDRTRGVQL</sequence>
<keyword evidence="3" id="KW-0479">Metal-binding</keyword>
<dbReference type="AlphaFoldDB" id="A0A9X2UNQ1"/>
<dbReference type="Pfam" id="PF22590">
    <property type="entry name" value="Cas3-like_C_2"/>
    <property type="match status" value="1"/>
</dbReference>